<feature type="compositionally biased region" description="Polar residues" evidence="10">
    <location>
        <begin position="201"/>
        <end position="211"/>
    </location>
</feature>
<dbReference type="AlphaFoldDB" id="A0A9W8IA14"/>
<evidence type="ECO:0000256" key="2">
    <source>
        <dbReference type="ARBA" id="ARBA00004586"/>
    </source>
</evidence>
<name>A0A9W8IA14_9FUNG</name>
<dbReference type="Pfam" id="PF08033">
    <property type="entry name" value="Sec23_BS"/>
    <property type="match status" value="1"/>
</dbReference>
<keyword evidence="6" id="KW-0931">ER-Golgi transport</keyword>
<feature type="compositionally biased region" description="Low complexity" evidence="10">
    <location>
        <begin position="148"/>
        <end position="199"/>
    </location>
</feature>
<evidence type="ECO:0000256" key="6">
    <source>
        <dbReference type="ARBA" id="ARBA00022892"/>
    </source>
</evidence>
<dbReference type="GO" id="GO:0008270">
    <property type="term" value="F:zinc ion binding"/>
    <property type="evidence" value="ECO:0007669"/>
    <property type="project" value="InterPro"/>
</dbReference>
<dbReference type="SUPFAM" id="SSF81995">
    <property type="entry name" value="beta-sandwich domain of Sec23/24"/>
    <property type="match status" value="1"/>
</dbReference>
<dbReference type="Gene3D" id="3.40.20.10">
    <property type="entry name" value="Severin"/>
    <property type="match status" value="1"/>
</dbReference>
<comment type="similarity">
    <text evidence="3">Belongs to the SEC23/SEC24 family. SEC24 subfamily.</text>
</comment>
<dbReference type="InterPro" id="IPR050550">
    <property type="entry name" value="SEC23_SEC24_subfamily"/>
</dbReference>
<dbReference type="Pfam" id="PF04815">
    <property type="entry name" value="Sec23_helical"/>
    <property type="match status" value="1"/>
</dbReference>
<dbReference type="GO" id="GO:0000139">
    <property type="term" value="C:Golgi membrane"/>
    <property type="evidence" value="ECO:0007669"/>
    <property type="project" value="UniProtKB-SubCell"/>
</dbReference>
<keyword evidence="8" id="KW-0333">Golgi apparatus</keyword>
<evidence type="ECO:0000256" key="9">
    <source>
        <dbReference type="ARBA" id="ARBA00023136"/>
    </source>
</evidence>
<dbReference type="SUPFAM" id="SSF81811">
    <property type="entry name" value="Helical domain of Sec23/24"/>
    <property type="match status" value="1"/>
</dbReference>
<dbReference type="GO" id="GO:0070971">
    <property type="term" value="C:endoplasmic reticulum exit site"/>
    <property type="evidence" value="ECO:0007669"/>
    <property type="project" value="TreeGrafter"/>
</dbReference>
<feature type="domain" description="Sec23/Sec24 beta-sandwich" evidence="14">
    <location>
        <begin position="654"/>
        <end position="735"/>
    </location>
</feature>
<evidence type="ECO:0000313" key="16">
    <source>
        <dbReference type="Proteomes" id="UP001139887"/>
    </source>
</evidence>
<evidence type="ECO:0000256" key="5">
    <source>
        <dbReference type="ARBA" id="ARBA00022824"/>
    </source>
</evidence>
<protein>
    <submittedName>
        <fullName evidence="15">COPII subunit</fullName>
    </submittedName>
</protein>
<evidence type="ECO:0000256" key="3">
    <source>
        <dbReference type="ARBA" id="ARBA00008334"/>
    </source>
</evidence>
<dbReference type="InterPro" id="IPR012990">
    <property type="entry name" value="Beta-sandwich_Sec23_24"/>
</dbReference>
<dbReference type="EMBL" id="JANBUW010000009">
    <property type="protein sequence ID" value="KAJ2851725.1"/>
    <property type="molecule type" value="Genomic_DNA"/>
</dbReference>
<dbReference type="InterPro" id="IPR036180">
    <property type="entry name" value="Gelsolin-like_dom_sf"/>
</dbReference>
<dbReference type="InterPro" id="IPR006895">
    <property type="entry name" value="Znf_Sec23_Sec24"/>
</dbReference>
<dbReference type="GO" id="GO:0005789">
    <property type="term" value="C:endoplasmic reticulum membrane"/>
    <property type="evidence" value="ECO:0007669"/>
    <property type="project" value="UniProtKB-SubCell"/>
</dbReference>
<comment type="subcellular location">
    <subcellularLocation>
        <location evidence="2">Endoplasmic reticulum membrane</location>
    </subcellularLocation>
    <subcellularLocation>
        <location evidence="1">Golgi apparatus membrane</location>
    </subcellularLocation>
</comment>
<evidence type="ECO:0000256" key="1">
    <source>
        <dbReference type="ARBA" id="ARBA00004394"/>
    </source>
</evidence>
<dbReference type="Proteomes" id="UP001139887">
    <property type="component" value="Unassembled WGS sequence"/>
</dbReference>
<keyword evidence="9" id="KW-0472">Membrane</keyword>
<sequence>MNNRPPPPPPPGSQGRTSTPPVGFGPGSSPLAQVQARPLSRASTPGANSAGTASARVTSPLARSAVSPGPYPPAGIHQTAQYSPRPMASQGVLPGQQHIAQSPQPRQQLPPQPPVVGQQFPPRPPQPGQQAPPQPPQMQASPYPPQPGQQYPPQQLSQQPGQQYPPQQPVQQYPSQQYPAQQPGQQYPSQQPGQQYPPQEFSPQAQEQYGQGDQHAHHARRRLYPQQMAAAYSAPPPAEAHSVQPGQGGYIVPGATDGLTQQMNNMNLGQEKFMQAEQTEVLSGRPDLTDLDTPVPEARLPPGTACVGANACDERVQRVTLGAIPRTDRLLRKTRLPLGIMITPMATGAPEARDIVRCRRCRSYLNPYVTFVDGGRRWVCNLCGLRNDVPLSMDYDKETQMQLDRWQRADLRSTVVEYVAPVEYMVRPPMAPSVVFVVDVSHAAVQSGAAAAAAKAARDALQQMGDADGRAQVGVIAVDASLHFFCIRAGAESQQLVVGDCDEAEAWLPAPTDLLVNLRECYTEIDAVLERLPTSGRGGVGCVLGAAIRAAQKMLTTGGRIITVVASPPTGTAARVDPAATELNSWYKTMAADFARAQIAVDTVFVGSHLGEASVACLARYTGGSVLQYSELTGPETGRAVAEIAHMVSVPVSMESVLRVRASRGLRVSSYYGSFFLRSMDLLALPAAPPAHSFAAEMAIDEPLPPVVFFQSALLHTTAQGERRIRVATLAVPTTDSPHTVFAAIDSRAVATLLAKKAADRVLTARVADAREALMHKTLEIFGAFKTECTKAASGAATQLQSPRSLRMLPLLTLATLRHPALRISSTERPGERTVDIAHILSLPPELLLATLVPRMFSLHDLPPEAGLPDPATGQIVLPPRRGLSAEELSPRGIFLIHGGSDVILWVGRDADRALVHSLLGTAEVRSGIIALPDLSQENGNFELNKRVNNIMRQISAMCYQIWAPLVMVCPEDGAPHVRVRLGQRLVEDMDPSAPSYSQLLAQMRDKINRGNF</sequence>
<accession>A0A9W8IA14</accession>
<evidence type="ECO:0000313" key="15">
    <source>
        <dbReference type="EMBL" id="KAJ2851725.1"/>
    </source>
</evidence>
<keyword evidence="5" id="KW-0256">Endoplasmic reticulum</keyword>
<dbReference type="InterPro" id="IPR006896">
    <property type="entry name" value="Sec23/24_trunk_dom"/>
</dbReference>
<dbReference type="Gene3D" id="1.20.120.730">
    <property type="entry name" value="Sec23/Sec24 helical domain"/>
    <property type="match status" value="1"/>
</dbReference>
<keyword evidence="4" id="KW-0813">Transport</keyword>
<dbReference type="GO" id="GO:0000149">
    <property type="term" value="F:SNARE binding"/>
    <property type="evidence" value="ECO:0007669"/>
    <property type="project" value="TreeGrafter"/>
</dbReference>
<feature type="domain" description="Sec23/Sec24 trunk" evidence="12">
    <location>
        <begin position="429"/>
        <end position="631"/>
    </location>
</feature>
<reference evidence="15" key="1">
    <citation type="submission" date="2022-07" db="EMBL/GenBank/DDBJ databases">
        <title>Phylogenomic reconstructions and comparative analyses of Kickxellomycotina fungi.</title>
        <authorList>
            <person name="Reynolds N.K."/>
            <person name="Stajich J.E."/>
            <person name="Barry K."/>
            <person name="Grigoriev I.V."/>
            <person name="Crous P."/>
            <person name="Smith M.E."/>
        </authorList>
    </citation>
    <scope>NUCLEOTIDE SEQUENCE</scope>
    <source>
        <strain evidence="15">NRRL 1566</strain>
    </source>
</reference>
<proteinExistence type="inferred from homology"/>
<dbReference type="GO" id="GO:0090110">
    <property type="term" value="P:COPII-coated vesicle cargo loading"/>
    <property type="evidence" value="ECO:0007669"/>
    <property type="project" value="TreeGrafter"/>
</dbReference>
<dbReference type="Gene3D" id="2.60.40.1670">
    <property type="entry name" value="beta-sandwich domain of Sec23/24"/>
    <property type="match status" value="1"/>
</dbReference>
<dbReference type="InterPro" id="IPR036174">
    <property type="entry name" value="Znf_Sec23_Sec24_sf"/>
</dbReference>
<evidence type="ECO:0000259" key="12">
    <source>
        <dbReference type="Pfam" id="PF04811"/>
    </source>
</evidence>
<dbReference type="Pfam" id="PF04810">
    <property type="entry name" value="zf-Sec23_Sec24"/>
    <property type="match status" value="1"/>
</dbReference>
<evidence type="ECO:0000256" key="10">
    <source>
        <dbReference type="SAM" id="MobiDB-lite"/>
    </source>
</evidence>
<evidence type="ECO:0000256" key="8">
    <source>
        <dbReference type="ARBA" id="ARBA00023034"/>
    </source>
</evidence>
<dbReference type="Gene3D" id="2.30.30.380">
    <property type="entry name" value="Zn-finger domain of Sec23/24"/>
    <property type="match status" value="1"/>
</dbReference>
<dbReference type="InterPro" id="IPR036175">
    <property type="entry name" value="Sec23/24_helical_dom_sf"/>
</dbReference>
<dbReference type="SUPFAM" id="SSF82919">
    <property type="entry name" value="Zn-finger domain of Sec23/24"/>
    <property type="match status" value="1"/>
</dbReference>
<dbReference type="GO" id="GO:0006886">
    <property type="term" value="P:intracellular protein transport"/>
    <property type="evidence" value="ECO:0007669"/>
    <property type="project" value="InterPro"/>
</dbReference>
<dbReference type="Gene3D" id="3.40.50.410">
    <property type="entry name" value="von Willebrand factor, type A domain"/>
    <property type="match status" value="1"/>
</dbReference>
<dbReference type="OrthoDB" id="49016at2759"/>
<dbReference type="InterPro" id="IPR006900">
    <property type="entry name" value="Sec23/24_helical_dom"/>
</dbReference>
<dbReference type="PANTHER" id="PTHR13803">
    <property type="entry name" value="SEC24-RELATED PROTEIN"/>
    <property type="match status" value="1"/>
</dbReference>
<dbReference type="InterPro" id="IPR036465">
    <property type="entry name" value="vWFA_dom_sf"/>
</dbReference>
<feature type="compositionally biased region" description="Pro residues" evidence="10">
    <location>
        <begin position="121"/>
        <end position="147"/>
    </location>
</feature>
<evidence type="ECO:0000259" key="13">
    <source>
        <dbReference type="Pfam" id="PF04815"/>
    </source>
</evidence>
<evidence type="ECO:0000256" key="7">
    <source>
        <dbReference type="ARBA" id="ARBA00022927"/>
    </source>
</evidence>
<keyword evidence="7" id="KW-0653">Protein transport</keyword>
<evidence type="ECO:0000259" key="14">
    <source>
        <dbReference type="Pfam" id="PF08033"/>
    </source>
</evidence>
<evidence type="ECO:0000256" key="4">
    <source>
        <dbReference type="ARBA" id="ARBA00022448"/>
    </source>
</evidence>
<evidence type="ECO:0000259" key="11">
    <source>
        <dbReference type="Pfam" id="PF04810"/>
    </source>
</evidence>
<feature type="compositionally biased region" description="Polar residues" evidence="10">
    <location>
        <begin position="41"/>
        <end position="57"/>
    </location>
</feature>
<feature type="compositionally biased region" description="Pro residues" evidence="10">
    <location>
        <begin position="1"/>
        <end position="12"/>
    </location>
</feature>
<feature type="region of interest" description="Disordered" evidence="10">
    <location>
        <begin position="1"/>
        <end position="219"/>
    </location>
</feature>
<organism evidence="15 16">
    <name type="scientific">Coemansia brasiliensis</name>
    <dbReference type="NCBI Taxonomy" id="2650707"/>
    <lineage>
        <taxon>Eukaryota</taxon>
        <taxon>Fungi</taxon>
        <taxon>Fungi incertae sedis</taxon>
        <taxon>Zoopagomycota</taxon>
        <taxon>Kickxellomycotina</taxon>
        <taxon>Kickxellomycetes</taxon>
        <taxon>Kickxellales</taxon>
        <taxon>Kickxellaceae</taxon>
        <taxon>Coemansia</taxon>
    </lineage>
</organism>
<dbReference type="SUPFAM" id="SSF82754">
    <property type="entry name" value="C-terminal, gelsolin-like domain of Sec23/24"/>
    <property type="match status" value="1"/>
</dbReference>
<dbReference type="Pfam" id="PF04811">
    <property type="entry name" value="Sec23_trunk"/>
    <property type="match status" value="1"/>
</dbReference>
<dbReference type="PANTHER" id="PTHR13803:SF39">
    <property type="entry name" value="SECRETORY 24AB, ISOFORM A"/>
    <property type="match status" value="1"/>
</dbReference>
<feature type="domain" description="Zinc finger Sec23/Sec24-type" evidence="11">
    <location>
        <begin position="355"/>
        <end position="390"/>
    </location>
</feature>
<feature type="domain" description="Sec23/Sec24 helical" evidence="13">
    <location>
        <begin position="746"/>
        <end position="849"/>
    </location>
</feature>
<keyword evidence="16" id="KW-1185">Reference proteome</keyword>
<dbReference type="SUPFAM" id="SSF53300">
    <property type="entry name" value="vWA-like"/>
    <property type="match status" value="1"/>
</dbReference>
<dbReference type="GO" id="GO:0030127">
    <property type="term" value="C:COPII vesicle coat"/>
    <property type="evidence" value="ECO:0007669"/>
    <property type="project" value="InterPro"/>
</dbReference>
<gene>
    <name evidence="15" type="primary">SEC24</name>
    <name evidence="15" type="ORF">IWW36_000870</name>
</gene>
<dbReference type="InterPro" id="IPR029006">
    <property type="entry name" value="ADF-H/Gelsolin-like_dom_sf"/>
</dbReference>
<comment type="caution">
    <text evidence="15">The sequence shown here is derived from an EMBL/GenBank/DDBJ whole genome shotgun (WGS) entry which is preliminary data.</text>
</comment>